<dbReference type="AlphaFoldDB" id="A0A8H5BIW2"/>
<dbReference type="Proteomes" id="UP000541558">
    <property type="component" value="Unassembled WGS sequence"/>
</dbReference>
<name>A0A8H5BIW2_9AGAR</name>
<protein>
    <recommendedName>
        <fullName evidence="4">Hexosyltransferase</fullName>
    </recommendedName>
</protein>
<keyword evidence="3" id="KW-1185">Reference proteome</keyword>
<reference evidence="2 3" key="1">
    <citation type="journal article" date="2020" name="ISME J.">
        <title>Uncovering the hidden diversity of litter-decomposition mechanisms in mushroom-forming fungi.</title>
        <authorList>
            <person name="Floudas D."/>
            <person name="Bentzer J."/>
            <person name="Ahren D."/>
            <person name="Johansson T."/>
            <person name="Persson P."/>
            <person name="Tunlid A."/>
        </authorList>
    </citation>
    <scope>NUCLEOTIDE SEQUENCE [LARGE SCALE GENOMIC DNA]</scope>
    <source>
        <strain evidence="2 3">CBS 175.51</strain>
    </source>
</reference>
<feature type="region of interest" description="Disordered" evidence="1">
    <location>
        <begin position="1"/>
        <end position="88"/>
    </location>
</feature>
<sequence length="491" mass="55301">MSQLRFRLSSSPAPPQTPARDGSYPYHPTAVTTPRQSPSKKRPVNDENERPQGSLFTPTPSKKRKAGDSSTPAVPLFLPPPPPLKKKRTYNKDWQKLDAIFDRLQELNWSFSDLLGYAFTTKEARSTRHATVISKFLQGKDNCYPAQLIEAWDKHRDGAVERFDNMYSLSVPYHEIKPVRPALTSYAAQKCRDRLKKESNSTVKPDAGLHMSARKKSQNRLEWAAIGVSTVEEVESTLRESMPLAFGLLYEITGEKGVDPDPAAALKRRRPGNLVTTHALSSLLYKRNSEARLLPLSLGLLAFAYSTPVDFMAYCSRIGIMPAYTTISTALDLLAQHQANVIREHARDPQKVGFLVFDNVQNYYRVRDQRMGSANAMNIGLAGTYLYNDIVILPIPENMNSGKTHSFFSWASLNGWVPPLYSDSEVPLPQFSYSNYTATPPSLAPHDPFAAWENIQSGQVRSWVRPDFVVKVDDDSFVMLAELESRLRFER</sequence>
<evidence type="ECO:0000256" key="1">
    <source>
        <dbReference type="SAM" id="MobiDB-lite"/>
    </source>
</evidence>
<dbReference type="EMBL" id="JAACJK010000165">
    <property type="protein sequence ID" value="KAF5323991.1"/>
    <property type="molecule type" value="Genomic_DNA"/>
</dbReference>
<comment type="caution">
    <text evidence="2">The sequence shown here is derived from an EMBL/GenBank/DDBJ whole genome shotgun (WGS) entry which is preliminary data.</text>
</comment>
<organism evidence="2 3">
    <name type="scientific">Ephemerocybe angulata</name>
    <dbReference type="NCBI Taxonomy" id="980116"/>
    <lineage>
        <taxon>Eukaryota</taxon>
        <taxon>Fungi</taxon>
        <taxon>Dikarya</taxon>
        <taxon>Basidiomycota</taxon>
        <taxon>Agaricomycotina</taxon>
        <taxon>Agaricomycetes</taxon>
        <taxon>Agaricomycetidae</taxon>
        <taxon>Agaricales</taxon>
        <taxon>Agaricineae</taxon>
        <taxon>Psathyrellaceae</taxon>
        <taxon>Ephemerocybe</taxon>
    </lineage>
</organism>
<evidence type="ECO:0000313" key="3">
    <source>
        <dbReference type="Proteomes" id="UP000541558"/>
    </source>
</evidence>
<feature type="compositionally biased region" description="Polar residues" evidence="1">
    <location>
        <begin position="1"/>
        <end position="11"/>
    </location>
</feature>
<evidence type="ECO:0000313" key="2">
    <source>
        <dbReference type="EMBL" id="KAF5323991.1"/>
    </source>
</evidence>
<dbReference type="OrthoDB" id="3054009at2759"/>
<evidence type="ECO:0008006" key="4">
    <source>
        <dbReference type="Google" id="ProtNLM"/>
    </source>
</evidence>
<proteinExistence type="predicted"/>
<accession>A0A8H5BIW2</accession>
<gene>
    <name evidence="2" type="ORF">D9611_008409</name>
</gene>